<dbReference type="PANTHER" id="PTHR42991:SF1">
    <property type="entry name" value="ALDEHYDE DEHYDROGENASE"/>
    <property type="match status" value="1"/>
</dbReference>
<protein>
    <submittedName>
        <fullName evidence="6">NADP-dependent glyceraldehyde-3-phosphate dehydrogenase</fullName>
    </submittedName>
</protein>
<accession>A0ABQ5N9Y4</accession>
<gene>
    <name evidence="6" type="ORF">bsdE14_34800</name>
</gene>
<comment type="similarity">
    <text evidence="1 4">Belongs to the aldehyde dehydrogenase family.</text>
</comment>
<dbReference type="Gene3D" id="3.40.309.10">
    <property type="entry name" value="Aldehyde Dehydrogenase, Chain A, domain 2"/>
    <property type="match status" value="1"/>
</dbReference>
<evidence type="ECO:0000256" key="2">
    <source>
        <dbReference type="ARBA" id="ARBA00023002"/>
    </source>
</evidence>
<evidence type="ECO:0000256" key="1">
    <source>
        <dbReference type="ARBA" id="ARBA00009986"/>
    </source>
</evidence>
<dbReference type="Pfam" id="PF00171">
    <property type="entry name" value="Aldedh"/>
    <property type="match status" value="1"/>
</dbReference>
<comment type="caution">
    <text evidence="6">The sequence shown here is derived from an EMBL/GenBank/DDBJ whole genome shotgun (WGS) entry which is preliminary data.</text>
</comment>
<dbReference type="Proteomes" id="UP001208567">
    <property type="component" value="Unassembled WGS sequence"/>
</dbReference>
<dbReference type="EMBL" id="BRXR01000001">
    <property type="protein sequence ID" value="GLC32070.1"/>
    <property type="molecule type" value="Genomic_DNA"/>
</dbReference>
<evidence type="ECO:0000313" key="7">
    <source>
        <dbReference type="Proteomes" id="UP001208567"/>
    </source>
</evidence>
<dbReference type="InterPro" id="IPR016160">
    <property type="entry name" value="Ald_DH_CS_CYS"/>
</dbReference>
<dbReference type="CDD" id="cd07082">
    <property type="entry name" value="ALDH_F11_NP-GAPDH"/>
    <property type="match status" value="1"/>
</dbReference>
<dbReference type="SUPFAM" id="SSF53720">
    <property type="entry name" value="ALDH-like"/>
    <property type="match status" value="1"/>
</dbReference>
<feature type="domain" description="Aldehyde dehydrogenase" evidence="5">
    <location>
        <begin position="19"/>
        <end position="477"/>
    </location>
</feature>
<evidence type="ECO:0000256" key="4">
    <source>
        <dbReference type="RuleBase" id="RU003345"/>
    </source>
</evidence>
<dbReference type="InterPro" id="IPR029510">
    <property type="entry name" value="Ald_DH_CS_GLU"/>
</dbReference>
<keyword evidence="7" id="KW-1185">Reference proteome</keyword>
<dbReference type="PANTHER" id="PTHR42991">
    <property type="entry name" value="ALDEHYDE DEHYDROGENASE"/>
    <property type="match status" value="1"/>
</dbReference>
<dbReference type="RefSeq" id="WP_264851379.1">
    <property type="nucleotide sequence ID" value="NZ_BRXR01000001.1"/>
</dbReference>
<sequence>MFENIMKENVYKFLYDGQWINSKNGNLIEIFSPCNNLPIGKIQALSKDEVDTVLTNSRAAQKAWAEVPLYERAKILHEAANILEENLEPISNMLQLEVSKDKASSESEVKRTAEFIRYTADAGKNLEGKTLVGDTFPGFNKNKISLITRHPVGVVLAISPFNYPINLAASKIAPALIAGNSVVLKPATQGAISSLMLCEVFNKAGVPKGVLNSITGKSSEIGDYLVTRDAIDFINFTGSTEVGKHIALIAGMVPMIMELGGKDAAIVLSDANIENTAKSIVSGAFSNSGQRCTAVKRVLVMNDVADKLIESMVKEISTLKVGLPQEGAYITPLIDDKAADYVQDLINDALAKGAKLITGNKRVGNLIYPTLFDNVSLDMRVAWEEPFGPVLPVIRVSSIDEAIDIANKSKYGLQSSVFTNNINHAFIISEKLEVGTVQINNKPERSPDHFPFLGIKSSGLGTQGIKYSIEAMTRPKVTVLNIQ</sequence>
<evidence type="ECO:0000256" key="3">
    <source>
        <dbReference type="PROSITE-ProRule" id="PRU10007"/>
    </source>
</evidence>
<dbReference type="InterPro" id="IPR015590">
    <property type="entry name" value="Aldehyde_DH_dom"/>
</dbReference>
<dbReference type="PROSITE" id="PS00687">
    <property type="entry name" value="ALDEHYDE_DEHYDR_GLU"/>
    <property type="match status" value="1"/>
</dbReference>
<dbReference type="InterPro" id="IPR016162">
    <property type="entry name" value="Ald_DH_N"/>
</dbReference>
<proteinExistence type="inferred from homology"/>
<dbReference type="PROSITE" id="PS00070">
    <property type="entry name" value="ALDEHYDE_DEHYDR_CYS"/>
    <property type="match status" value="1"/>
</dbReference>
<name>A0ABQ5N9Y4_9CLOT</name>
<dbReference type="InterPro" id="IPR016163">
    <property type="entry name" value="Ald_DH_C"/>
</dbReference>
<dbReference type="InterPro" id="IPR016161">
    <property type="entry name" value="Ald_DH/histidinol_DH"/>
</dbReference>
<organism evidence="6 7">
    <name type="scientific">Clostridium omnivorum</name>
    <dbReference type="NCBI Taxonomy" id="1604902"/>
    <lineage>
        <taxon>Bacteria</taxon>
        <taxon>Bacillati</taxon>
        <taxon>Bacillota</taxon>
        <taxon>Clostridia</taxon>
        <taxon>Eubacteriales</taxon>
        <taxon>Clostridiaceae</taxon>
        <taxon>Clostridium</taxon>
    </lineage>
</organism>
<dbReference type="Gene3D" id="3.40.605.10">
    <property type="entry name" value="Aldehyde Dehydrogenase, Chain A, domain 1"/>
    <property type="match status" value="1"/>
</dbReference>
<feature type="active site" evidence="3">
    <location>
        <position position="258"/>
    </location>
</feature>
<reference evidence="6 7" key="1">
    <citation type="journal article" date="2024" name="Int. J. Syst. Evol. Microbiol.">
        <title>Clostridium omnivorum sp. nov., isolated from anoxic soil under the treatment of reductive soil disinfestation.</title>
        <authorList>
            <person name="Ueki A."/>
            <person name="Tonouchi A."/>
            <person name="Kaku N."/>
            <person name="Honma S."/>
            <person name="Ueki K."/>
        </authorList>
    </citation>
    <scope>NUCLEOTIDE SEQUENCE [LARGE SCALE GENOMIC DNA]</scope>
    <source>
        <strain evidence="6 7">E14</strain>
    </source>
</reference>
<evidence type="ECO:0000313" key="6">
    <source>
        <dbReference type="EMBL" id="GLC32070.1"/>
    </source>
</evidence>
<evidence type="ECO:0000259" key="5">
    <source>
        <dbReference type="Pfam" id="PF00171"/>
    </source>
</evidence>
<keyword evidence="2 4" id="KW-0560">Oxidoreductase</keyword>
<dbReference type="InterPro" id="IPR051020">
    <property type="entry name" value="ALDH-related_metabolic_enz"/>
</dbReference>